<evidence type="ECO:0000256" key="1">
    <source>
        <dbReference type="SAM" id="MobiDB-lite"/>
    </source>
</evidence>
<feature type="non-terminal residue" evidence="2">
    <location>
        <position position="97"/>
    </location>
</feature>
<proteinExistence type="predicted"/>
<feature type="compositionally biased region" description="Low complexity" evidence="1">
    <location>
        <begin position="20"/>
        <end position="40"/>
    </location>
</feature>
<protein>
    <submittedName>
        <fullName evidence="2">Uncharacterized protein</fullName>
    </submittedName>
</protein>
<feature type="non-terminal residue" evidence="2">
    <location>
        <position position="1"/>
    </location>
</feature>
<reference evidence="2" key="1">
    <citation type="submission" date="2020-02" db="EMBL/GenBank/DDBJ databases">
        <authorList>
            <person name="Meier V. D."/>
        </authorList>
    </citation>
    <scope>NUCLEOTIDE SEQUENCE</scope>
    <source>
        <strain evidence="2">AVDCRST_MAG56</strain>
    </source>
</reference>
<dbReference type="AlphaFoldDB" id="A0A6J4HRM5"/>
<sequence>ADPRGAHDFPARRGRPFPGPVRGFPAAHPGVSGLPAPGAVARRRPAGGVLHLQPLGKRGGPGSLPAVGTVPGYVGPHQAAVCRQGAGFFGAAGAGGV</sequence>
<feature type="compositionally biased region" description="Basic and acidic residues" evidence="1">
    <location>
        <begin position="1"/>
        <end position="11"/>
    </location>
</feature>
<accession>A0A6J4HRM5</accession>
<dbReference type="EMBL" id="CADCTQ010000086">
    <property type="protein sequence ID" value="CAA9230875.1"/>
    <property type="molecule type" value="Genomic_DNA"/>
</dbReference>
<gene>
    <name evidence="2" type="ORF">AVDCRST_MAG56-938</name>
</gene>
<feature type="region of interest" description="Disordered" evidence="1">
    <location>
        <begin position="1"/>
        <end position="40"/>
    </location>
</feature>
<name>A0A6J4HRM5_9SPHI</name>
<evidence type="ECO:0000313" key="2">
    <source>
        <dbReference type="EMBL" id="CAA9230875.1"/>
    </source>
</evidence>
<organism evidence="2">
    <name type="scientific">uncultured Cytophagales bacterium</name>
    <dbReference type="NCBI Taxonomy" id="158755"/>
    <lineage>
        <taxon>Bacteria</taxon>
        <taxon>Pseudomonadati</taxon>
        <taxon>Bacteroidota</taxon>
        <taxon>Sphingobacteriia</taxon>
        <taxon>Sphingobacteriales</taxon>
        <taxon>environmental samples</taxon>
    </lineage>
</organism>